<dbReference type="AlphaFoldDB" id="A0A314UCL0"/>
<evidence type="ECO:0000313" key="2">
    <source>
        <dbReference type="Proteomes" id="UP000250321"/>
    </source>
</evidence>
<protein>
    <submittedName>
        <fullName evidence="1">Uncharacterized protein</fullName>
    </submittedName>
</protein>
<evidence type="ECO:0000313" key="1">
    <source>
        <dbReference type="EMBL" id="PQM34486.1"/>
    </source>
</evidence>
<name>A0A314UCL0_PRUYE</name>
<organism evidence="1 2">
    <name type="scientific">Prunus yedoensis var. nudiflora</name>
    <dbReference type="NCBI Taxonomy" id="2094558"/>
    <lineage>
        <taxon>Eukaryota</taxon>
        <taxon>Viridiplantae</taxon>
        <taxon>Streptophyta</taxon>
        <taxon>Embryophyta</taxon>
        <taxon>Tracheophyta</taxon>
        <taxon>Spermatophyta</taxon>
        <taxon>Magnoliopsida</taxon>
        <taxon>eudicotyledons</taxon>
        <taxon>Gunneridae</taxon>
        <taxon>Pentapetalae</taxon>
        <taxon>rosids</taxon>
        <taxon>fabids</taxon>
        <taxon>Rosales</taxon>
        <taxon>Rosaceae</taxon>
        <taxon>Amygdaloideae</taxon>
        <taxon>Amygdaleae</taxon>
        <taxon>Prunus</taxon>
    </lineage>
</organism>
<gene>
    <name evidence="1" type="ORF">Pyn_29196</name>
</gene>
<dbReference type="Proteomes" id="UP000250321">
    <property type="component" value="Unassembled WGS sequence"/>
</dbReference>
<sequence length="136" mass="16305">MHAYHCINEDFKYGVLPLVLDYQPDHRDHDDKSSFSSQRLLIHIDFALFARNKYYVIDVSKGGNTKSTPVYQCEDVEPVKEATRKLNNRRGFARCNSGRDYRRREQHNWQFRFKKGFQYNAWLEGCYEKRPYLVAM</sequence>
<dbReference type="EMBL" id="PJQY01003808">
    <property type="protein sequence ID" value="PQM34486.1"/>
    <property type="molecule type" value="Genomic_DNA"/>
</dbReference>
<comment type="caution">
    <text evidence="1">The sequence shown here is derived from an EMBL/GenBank/DDBJ whole genome shotgun (WGS) entry which is preliminary data.</text>
</comment>
<reference evidence="1 2" key="1">
    <citation type="submission" date="2018-02" db="EMBL/GenBank/DDBJ databases">
        <title>Draft genome of wild Prunus yedoensis var. nudiflora.</title>
        <authorList>
            <person name="Baek S."/>
            <person name="Kim J.-H."/>
            <person name="Choi K."/>
            <person name="Kim G.-B."/>
            <person name="Cho A."/>
            <person name="Jang H."/>
            <person name="Shin C.-H."/>
            <person name="Yu H.-J."/>
            <person name="Mun J.-H."/>
        </authorList>
    </citation>
    <scope>NUCLEOTIDE SEQUENCE [LARGE SCALE GENOMIC DNA]</scope>
    <source>
        <strain evidence="2">cv. Jeju island</strain>
        <tissue evidence="1">Leaf</tissue>
    </source>
</reference>
<accession>A0A314UCL0</accession>
<proteinExistence type="predicted"/>
<keyword evidence="2" id="KW-1185">Reference proteome</keyword>